<dbReference type="InterPro" id="IPR024445">
    <property type="entry name" value="Tnp_ISXO2-like"/>
</dbReference>
<feature type="domain" description="ISXO2-like transposase" evidence="1">
    <location>
        <begin position="63"/>
        <end position="187"/>
    </location>
</feature>
<proteinExistence type="predicted"/>
<dbReference type="AlphaFoldDB" id="A0A0N4V100"/>
<gene>
    <name evidence="2" type="ORF">EVEC_LOCUS3318</name>
</gene>
<dbReference type="SMART" id="SM01126">
    <property type="entry name" value="DDE_Tnp_IS1595"/>
    <property type="match status" value="1"/>
</dbReference>
<evidence type="ECO:0000313" key="3">
    <source>
        <dbReference type="Proteomes" id="UP000274131"/>
    </source>
</evidence>
<evidence type="ECO:0000313" key="2">
    <source>
        <dbReference type="EMBL" id="VDD88175.1"/>
    </source>
</evidence>
<dbReference type="Pfam" id="PF12762">
    <property type="entry name" value="DDE_Tnp_IS1595"/>
    <property type="match status" value="1"/>
</dbReference>
<reference evidence="2 3" key="2">
    <citation type="submission" date="2018-10" db="EMBL/GenBank/DDBJ databases">
        <authorList>
            <consortium name="Pathogen Informatics"/>
        </authorList>
    </citation>
    <scope>NUCLEOTIDE SEQUENCE [LARGE SCALE GENOMIC DNA]</scope>
</reference>
<dbReference type="WBParaSite" id="EVEC_0000361001-mRNA-1">
    <property type="protein sequence ID" value="EVEC_0000361001-mRNA-1"/>
    <property type="gene ID" value="EVEC_0000361001"/>
</dbReference>
<accession>A0A0N4V100</accession>
<dbReference type="Proteomes" id="UP000274131">
    <property type="component" value="Unassembled WGS sequence"/>
</dbReference>
<dbReference type="InterPro" id="IPR053164">
    <property type="entry name" value="IS1016-like_transposase"/>
</dbReference>
<protein>
    <submittedName>
        <fullName evidence="4">DDE_Tnp_IS1595 domain-containing protein</fullName>
    </submittedName>
</protein>
<dbReference type="STRING" id="51028.A0A0N4V100"/>
<name>A0A0N4V100_ENTVE</name>
<dbReference type="EMBL" id="UXUI01007562">
    <property type="protein sequence ID" value="VDD88175.1"/>
    <property type="molecule type" value="Genomic_DNA"/>
</dbReference>
<sequence>MTLTADRNKGGTLRKRLACQYTTRLHWTCAGKTGSTISSTIIVSYFKAFRYVCVSYFNARPVKLNGPGKVVGIDETVLACRKNNKGKLFPHQWCFGGIGMDSNECFIVAVEYRDAATLVPLVRQYILSGTTVMSDKWAAYDGSQDLPERYQHLTVNHKLHFIDPLSGACTNTIESLWQKFKKGHKERYGTLRTLLDRCHSQFMWKKLFKEDPLYHLWFQISEFCLASALLQDSWGWRKLFDCQCTFQRSPIFAQSF</sequence>
<evidence type="ECO:0000313" key="4">
    <source>
        <dbReference type="WBParaSite" id="EVEC_0000361001-mRNA-1"/>
    </source>
</evidence>
<evidence type="ECO:0000259" key="1">
    <source>
        <dbReference type="SMART" id="SM01126"/>
    </source>
</evidence>
<organism evidence="4">
    <name type="scientific">Enterobius vermicularis</name>
    <name type="common">Human pinworm</name>
    <dbReference type="NCBI Taxonomy" id="51028"/>
    <lineage>
        <taxon>Eukaryota</taxon>
        <taxon>Metazoa</taxon>
        <taxon>Ecdysozoa</taxon>
        <taxon>Nematoda</taxon>
        <taxon>Chromadorea</taxon>
        <taxon>Rhabditida</taxon>
        <taxon>Spirurina</taxon>
        <taxon>Oxyuridomorpha</taxon>
        <taxon>Oxyuroidea</taxon>
        <taxon>Oxyuridae</taxon>
        <taxon>Enterobius</taxon>
    </lineage>
</organism>
<dbReference type="PANTHER" id="PTHR47163:SF2">
    <property type="entry name" value="SI:DKEY-17M8.2"/>
    <property type="match status" value="1"/>
</dbReference>
<reference evidence="4" key="1">
    <citation type="submission" date="2017-02" db="UniProtKB">
        <authorList>
            <consortium name="WormBaseParasite"/>
        </authorList>
    </citation>
    <scope>IDENTIFICATION</scope>
</reference>
<keyword evidence="3" id="KW-1185">Reference proteome</keyword>
<dbReference type="PANTHER" id="PTHR47163">
    <property type="entry name" value="DDE_TNP_IS1595 DOMAIN-CONTAINING PROTEIN"/>
    <property type="match status" value="1"/>
</dbReference>
<dbReference type="OrthoDB" id="5862080at2759"/>